<dbReference type="Proteomes" id="UP000005801">
    <property type="component" value="Unassembled WGS sequence"/>
</dbReference>
<dbReference type="SUPFAM" id="SSF56112">
    <property type="entry name" value="Protein kinase-like (PK-like)"/>
    <property type="match status" value="1"/>
</dbReference>
<accession>A6G9L4</accession>
<dbReference type="GO" id="GO:0005524">
    <property type="term" value="F:ATP binding"/>
    <property type="evidence" value="ECO:0007669"/>
    <property type="project" value="UniProtKB-UniRule"/>
</dbReference>
<feature type="domain" description="Protein kinase" evidence="6">
    <location>
        <begin position="53"/>
        <end position="336"/>
    </location>
</feature>
<dbReference type="InterPro" id="IPR011009">
    <property type="entry name" value="Kinase-like_dom_sf"/>
</dbReference>
<dbReference type="InterPro" id="IPR017441">
    <property type="entry name" value="Protein_kinase_ATP_BS"/>
</dbReference>
<evidence type="ECO:0000256" key="4">
    <source>
        <dbReference type="ARBA" id="ARBA00022840"/>
    </source>
</evidence>
<dbReference type="PROSITE" id="PS50011">
    <property type="entry name" value="PROTEIN_KINASE_DOM"/>
    <property type="match status" value="1"/>
</dbReference>
<dbReference type="InterPro" id="IPR008271">
    <property type="entry name" value="Ser/Thr_kinase_AS"/>
</dbReference>
<dbReference type="EMBL" id="ABCS01000046">
    <property type="protein sequence ID" value="EDM77408.1"/>
    <property type="molecule type" value="Genomic_DNA"/>
</dbReference>
<feature type="binding site" evidence="5">
    <location>
        <position position="82"/>
    </location>
    <ligand>
        <name>ATP</name>
        <dbReference type="ChEBI" id="CHEBI:30616"/>
    </ligand>
</feature>
<evidence type="ECO:0000313" key="8">
    <source>
        <dbReference type="Proteomes" id="UP000005801"/>
    </source>
</evidence>
<keyword evidence="2 5" id="KW-0547">Nucleotide-binding</keyword>
<evidence type="ECO:0000256" key="3">
    <source>
        <dbReference type="ARBA" id="ARBA00022777"/>
    </source>
</evidence>
<reference evidence="7 8" key="1">
    <citation type="submission" date="2007-06" db="EMBL/GenBank/DDBJ databases">
        <authorList>
            <person name="Shimkets L."/>
            <person name="Ferriera S."/>
            <person name="Johnson J."/>
            <person name="Kravitz S."/>
            <person name="Beeson K."/>
            <person name="Sutton G."/>
            <person name="Rogers Y.-H."/>
            <person name="Friedman R."/>
            <person name="Frazier M."/>
            <person name="Venter J.C."/>
        </authorList>
    </citation>
    <scope>NUCLEOTIDE SEQUENCE [LARGE SCALE GENOMIC DNA]</scope>
    <source>
        <strain evidence="7 8">SIR-1</strain>
    </source>
</reference>
<keyword evidence="1" id="KW-0808">Transferase</keyword>
<proteinExistence type="predicted"/>
<evidence type="ECO:0000259" key="6">
    <source>
        <dbReference type="PROSITE" id="PS50011"/>
    </source>
</evidence>
<evidence type="ECO:0000256" key="2">
    <source>
        <dbReference type="ARBA" id="ARBA00022741"/>
    </source>
</evidence>
<evidence type="ECO:0000313" key="7">
    <source>
        <dbReference type="EMBL" id="EDM77408.1"/>
    </source>
</evidence>
<dbReference type="PANTHER" id="PTHR43289:SF34">
    <property type="entry name" value="SERINE_THREONINE-PROTEIN KINASE YBDM-RELATED"/>
    <property type="match status" value="1"/>
</dbReference>
<dbReference type="Gene3D" id="1.10.510.10">
    <property type="entry name" value="Transferase(Phosphotransferase) domain 1"/>
    <property type="match status" value="1"/>
</dbReference>
<sequence>MEETAIAAAPESLMETAAEPSLEATLDASEGGGEIGAARAPRAPRPGDRIGRYVLIERVGQGAMGTVYAAYDPDLDRRIALKLLRGRAAGDEQQLRLMREAQAMARVSHPNVVHVYEVGSHGRQVFLAMEFIEGQTLSAWLAAEKRSLAAILEVFVAAGRGLAAAHQAGLVHRDFKPDNVLVDRSGRPRVLDFGLARTEDAEIEAGRGSAVDGGASTAMSTELTRTGALLGTPAFMAAEQFAGRAATAQSDQFAFCVALWSALAGQRPFAGDTPMTLAVAVQEGRRRPMPANRDVPGVLREALERGLSRTMEERWPSMDALLEALEPAPASSRRWLGLALAGVAVLGVGLGLGLRESEVEADEADPCAGITGPMDAAWAEAERGAVQAAIAESGASSAEQVAARVDLRLDAYASRWRATATQACAATHRDQSQSTHMFALQQACLDRRLAAFGGLTQGLASAGPEAVERAVEAVEGLPRLERCADFEALLQAVAPPEDPAIAERVAEQRRRLARARSVAGLGRYAESEASLEACGREAEDLDYLPLQAEVAVALARVRVQSGRADEMARDARRGFALAVRAGDDATAALAATLLADALGTWNHRHEAAREWLTVAQAHLDGLPEPRTREQAELRSVEGNVEYVARELEASRASKLEAKALYEQLGSELEITQMLNDVAVVETALGDLGAARRALLEVRERQVAVLGEDHPEVGLVDQNLATVAQRAGDDDEAIRLFRRAMACAERSRGQAHPSYSVPKIAIAEIHLRQGKLEDATRGALAARALLEGTDSERYNHVRASLVVARAQLELGDEARALEAAGLAVDTAVEGLGEDHELTHAAWIVRGRALRVRGELDEAEADLRRALDGALGDEAHRNAGDAYAELAALLRERGRDPEAEAMAEASREWLARVGSGEAR</sequence>
<organism evidence="7 8">
    <name type="scientific">Plesiocystis pacifica SIR-1</name>
    <dbReference type="NCBI Taxonomy" id="391625"/>
    <lineage>
        <taxon>Bacteria</taxon>
        <taxon>Pseudomonadati</taxon>
        <taxon>Myxococcota</taxon>
        <taxon>Polyangia</taxon>
        <taxon>Nannocystales</taxon>
        <taxon>Nannocystaceae</taxon>
        <taxon>Plesiocystis</taxon>
    </lineage>
</organism>
<dbReference type="PROSITE" id="PS00108">
    <property type="entry name" value="PROTEIN_KINASE_ST"/>
    <property type="match status" value="1"/>
</dbReference>
<keyword evidence="3 7" id="KW-0418">Kinase</keyword>
<evidence type="ECO:0000256" key="5">
    <source>
        <dbReference type="PROSITE-ProRule" id="PRU10141"/>
    </source>
</evidence>
<dbReference type="InterPro" id="IPR000719">
    <property type="entry name" value="Prot_kinase_dom"/>
</dbReference>
<dbReference type="Pfam" id="PF13424">
    <property type="entry name" value="TPR_12"/>
    <property type="match status" value="1"/>
</dbReference>
<dbReference type="Gene3D" id="1.25.40.10">
    <property type="entry name" value="Tetratricopeptide repeat domain"/>
    <property type="match status" value="2"/>
</dbReference>
<dbReference type="AlphaFoldDB" id="A6G9L4"/>
<keyword evidence="4 5" id="KW-0067">ATP-binding</keyword>
<dbReference type="GO" id="GO:0004674">
    <property type="term" value="F:protein serine/threonine kinase activity"/>
    <property type="evidence" value="ECO:0007669"/>
    <property type="project" value="TreeGrafter"/>
</dbReference>
<dbReference type="Pfam" id="PF00069">
    <property type="entry name" value="Pkinase"/>
    <property type="match status" value="1"/>
</dbReference>
<name>A6G9L4_9BACT</name>
<dbReference type="Gene3D" id="3.30.200.20">
    <property type="entry name" value="Phosphorylase Kinase, domain 1"/>
    <property type="match status" value="1"/>
</dbReference>
<protein>
    <submittedName>
        <fullName evidence="7">Serine/threonine kinase family protein</fullName>
    </submittedName>
</protein>
<dbReference type="STRING" id="391625.PPSIR1_37874"/>
<keyword evidence="8" id="KW-1185">Reference proteome</keyword>
<dbReference type="SUPFAM" id="SSF48452">
    <property type="entry name" value="TPR-like"/>
    <property type="match status" value="2"/>
</dbReference>
<dbReference type="PANTHER" id="PTHR43289">
    <property type="entry name" value="MITOGEN-ACTIVATED PROTEIN KINASE KINASE KINASE 20-RELATED"/>
    <property type="match status" value="1"/>
</dbReference>
<dbReference type="eggNOG" id="COG0515">
    <property type="taxonomic scope" value="Bacteria"/>
</dbReference>
<evidence type="ECO:0000256" key="1">
    <source>
        <dbReference type="ARBA" id="ARBA00022679"/>
    </source>
</evidence>
<dbReference type="CDD" id="cd14014">
    <property type="entry name" value="STKc_PknB_like"/>
    <property type="match status" value="1"/>
</dbReference>
<gene>
    <name evidence="7" type="ORF">PPSIR1_37874</name>
</gene>
<dbReference type="PROSITE" id="PS00107">
    <property type="entry name" value="PROTEIN_KINASE_ATP"/>
    <property type="match status" value="1"/>
</dbReference>
<comment type="caution">
    <text evidence="7">The sequence shown here is derived from an EMBL/GenBank/DDBJ whole genome shotgun (WGS) entry which is preliminary data.</text>
</comment>
<dbReference type="InterPro" id="IPR011990">
    <property type="entry name" value="TPR-like_helical_dom_sf"/>
</dbReference>